<dbReference type="AlphaFoldDB" id="A0A813IRG0"/>
<evidence type="ECO:0000256" key="1">
    <source>
        <dbReference type="SAM" id="SignalP"/>
    </source>
</evidence>
<dbReference type="SUPFAM" id="SSF53474">
    <property type="entry name" value="alpha/beta-Hydrolases"/>
    <property type="match status" value="1"/>
</dbReference>
<evidence type="ECO:0008006" key="4">
    <source>
        <dbReference type="Google" id="ProtNLM"/>
    </source>
</evidence>
<dbReference type="Proteomes" id="UP000626109">
    <property type="component" value="Unassembled WGS sequence"/>
</dbReference>
<dbReference type="InterPro" id="IPR029058">
    <property type="entry name" value="AB_hydrolase_fold"/>
</dbReference>
<keyword evidence="1" id="KW-0732">Signal</keyword>
<evidence type="ECO:0000313" key="3">
    <source>
        <dbReference type="Proteomes" id="UP000626109"/>
    </source>
</evidence>
<proteinExistence type="predicted"/>
<sequence length="93" mass="10319">VIVWGHSLGAGIALGVVQALLQGEQELPLGLVLESPFLSFADAAADLVASWLPERLRRATRNLIFDRFREQRFNSAERIRTVAEQMPILVLHG</sequence>
<name>A0A813IRG0_POLGL</name>
<protein>
    <recommendedName>
        <fullName evidence="4">Acylglycerol lipase</fullName>
    </recommendedName>
</protein>
<gene>
    <name evidence="2" type="ORF">PGLA2088_LOCUS12156</name>
</gene>
<evidence type="ECO:0000313" key="2">
    <source>
        <dbReference type="EMBL" id="CAE8656372.1"/>
    </source>
</evidence>
<dbReference type="EMBL" id="CAJNNW010014234">
    <property type="protein sequence ID" value="CAE8656372.1"/>
    <property type="molecule type" value="Genomic_DNA"/>
</dbReference>
<organism evidence="2 3">
    <name type="scientific">Polarella glacialis</name>
    <name type="common">Dinoflagellate</name>
    <dbReference type="NCBI Taxonomy" id="89957"/>
    <lineage>
        <taxon>Eukaryota</taxon>
        <taxon>Sar</taxon>
        <taxon>Alveolata</taxon>
        <taxon>Dinophyceae</taxon>
        <taxon>Suessiales</taxon>
        <taxon>Suessiaceae</taxon>
        <taxon>Polarella</taxon>
    </lineage>
</organism>
<feature type="non-terminal residue" evidence="2">
    <location>
        <position position="1"/>
    </location>
</feature>
<feature type="non-terminal residue" evidence="2">
    <location>
        <position position="93"/>
    </location>
</feature>
<feature type="signal peptide" evidence="1">
    <location>
        <begin position="1"/>
        <end position="19"/>
    </location>
</feature>
<reference evidence="2" key="1">
    <citation type="submission" date="2021-02" db="EMBL/GenBank/DDBJ databases">
        <authorList>
            <person name="Dougan E. K."/>
            <person name="Rhodes N."/>
            <person name="Thang M."/>
            <person name="Chan C."/>
        </authorList>
    </citation>
    <scope>NUCLEOTIDE SEQUENCE</scope>
</reference>
<dbReference type="Gene3D" id="3.40.50.1820">
    <property type="entry name" value="alpha/beta hydrolase"/>
    <property type="match status" value="1"/>
</dbReference>
<comment type="caution">
    <text evidence="2">The sequence shown here is derived from an EMBL/GenBank/DDBJ whole genome shotgun (WGS) entry which is preliminary data.</text>
</comment>
<accession>A0A813IRG0</accession>
<feature type="chain" id="PRO_5032607497" description="Acylglycerol lipase" evidence="1">
    <location>
        <begin position="20"/>
        <end position="93"/>
    </location>
</feature>